<sequence>MRILEAKVKKCGLSLPVLLYQVRGVFQQKCPRFFRHPPKLPSTTTLQAICRWERFGHSCFLSEAVTPAIESRLSLDA</sequence>
<dbReference type="Proteomes" id="UP001283361">
    <property type="component" value="Unassembled WGS sequence"/>
</dbReference>
<evidence type="ECO:0000313" key="1">
    <source>
        <dbReference type="EMBL" id="KAK3797322.1"/>
    </source>
</evidence>
<reference evidence="1" key="1">
    <citation type="journal article" date="2023" name="G3 (Bethesda)">
        <title>A reference genome for the long-term kleptoplast-retaining sea slug Elysia crispata morphotype clarki.</title>
        <authorList>
            <person name="Eastman K.E."/>
            <person name="Pendleton A.L."/>
            <person name="Shaikh M.A."/>
            <person name="Suttiyut T."/>
            <person name="Ogas R."/>
            <person name="Tomko P."/>
            <person name="Gavelis G."/>
            <person name="Widhalm J.R."/>
            <person name="Wisecaver J.H."/>
        </authorList>
    </citation>
    <scope>NUCLEOTIDE SEQUENCE</scope>
    <source>
        <strain evidence="1">ECLA1</strain>
    </source>
</reference>
<organism evidence="1 2">
    <name type="scientific">Elysia crispata</name>
    <name type="common">lettuce slug</name>
    <dbReference type="NCBI Taxonomy" id="231223"/>
    <lineage>
        <taxon>Eukaryota</taxon>
        <taxon>Metazoa</taxon>
        <taxon>Spiralia</taxon>
        <taxon>Lophotrochozoa</taxon>
        <taxon>Mollusca</taxon>
        <taxon>Gastropoda</taxon>
        <taxon>Heterobranchia</taxon>
        <taxon>Euthyneura</taxon>
        <taxon>Panpulmonata</taxon>
        <taxon>Sacoglossa</taxon>
        <taxon>Placobranchoidea</taxon>
        <taxon>Plakobranchidae</taxon>
        <taxon>Elysia</taxon>
    </lineage>
</organism>
<dbReference type="AlphaFoldDB" id="A0AAE1B2H0"/>
<proteinExistence type="predicted"/>
<accession>A0AAE1B2H0</accession>
<name>A0AAE1B2H0_9GAST</name>
<protein>
    <submittedName>
        <fullName evidence="1">Uncharacterized protein</fullName>
    </submittedName>
</protein>
<evidence type="ECO:0000313" key="2">
    <source>
        <dbReference type="Proteomes" id="UP001283361"/>
    </source>
</evidence>
<dbReference type="EMBL" id="JAWDGP010000777">
    <property type="protein sequence ID" value="KAK3797322.1"/>
    <property type="molecule type" value="Genomic_DNA"/>
</dbReference>
<gene>
    <name evidence="1" type="ORF">RRG08_020713</name>
</gene>
<comment type="caution">
    <text evidence="1">The sequence shown here is derived from an EMBL/GenBank/DDBJ whole genome shotgun (WGS) entry which is preliminary data.</text>
</comment>
<keyword evidence="2" id="KW-1185">Reference proteome</keyword>